<organism evidence="2 3">
    <name type="scientific">Gonapodya prolifera (strain JEL478)</name>
    <name type="common">Monoblepharis prolifera</name>
    <dbReference type="NCBI Taxonomy" id="1344416"/>
    <lineage>
        <taxon>Eukaryota</taxon>
        <taxon>Fungi</taxon>
        <taxon>Fungi incertae sedis</taxon>
        <taxon>Chytridiomycota</taxon>
        <taxon>Chytridiomycota incertae sedis</taxon>
        <taxon>Monoblepharidomycetes</taxon>
        <taxon>Monoblepharidales</taxon>
        <taxon>Gonapodyaceae</taxon>
        <taxon>Gonapodya</taxon>
    </lineage>
</organism>
<protein>
    <submittedName>
        <fullName evidence="2">Uncharacterized protein</fullName>
    </submittedName>
</protein>
<reference evidence="2 3" key="1">
    <citation type="journal article" date="2015" name="Genome Biol. Evol.">
        <title>Phylogenomic analyses indicate that early fungi evolved digesting cell walls of algal ancestors of land plants.</title>
        <authorList>
            <person name="Chang Y."/>
            <person name="Wang S."/>
            <person name="Sekimoto S."/>
            <person name="Aerts A.L."/>
            <person name="Choi C."/>
            <person name="Clum A."/>
            <person name="LaButti K.M."/>
            <person name="Lindquist E.A."/>
            <person name="Yee Ngan C."/>
            <person name="Ohm R.A."/>
            <person name="Salamov A.A."/>
            <person name="Grigoriev I.V."/>
            <person name="Spatafora J.W."/>
            <person name="Berbee M.L."/>
        </authorList>
    </citation>
    <scope>NUCLEOTIDE SEQUENCE [LARGE SCALE GENOMIC DNA]</scope>
    <source>
        <strain evidence="2 3">JEL478</strain>
    </source>
</reference>
<evidence type="ECO:0000256" key="1">
    <source>
        <dbReference type="SAM" id="MobiDB-lite"/>
    </source>
</evidence>
<feature type="compositionally biased region" description="Basic residues" evidence="1">
    <location>
        <begin position="84"/>
        <end position="96"/>
    </location>
</feature>
<evidence type="ECO:0000313" key="2">
    <source>
        <dbReference type="EMBL" id="KXS11845.1"/>
    </source>
</evidence>
<gene>
    <name evidence="2" type="ORF">M427DRAFT_35418</name>
</gene>
<feature type="compositionally biased region" description="Polar residues" evidence="1">
    <location>
        <begin position="47"/>
        <end position="71"/>
    </location>
</feature>
<dbReference type="AlphaFoldDB" id="A0A139A5T5"/>
<accession>A0A139A5T5</accession>
<evidence type="ECO:0000313" key="3">
    <source>
        <dbReference type="Proteomes" id="UP000070544"/>
    </source>
</evidence>
<keyword evidence="3" id="KW-1185">Reference proteome</keyword>
<dbReference type="EMBL" id="KQ965796">
    <property type="protein sequence ID" value="KXS11845.1"/>
    <property type="molecule type" value="Genomic_DNA"/>
</dbReference>
<sequence>MPPKTRSKGAREKPDQNRDALAKRRKRPRQVPTDSVPPTSVDMIERNGQTRTEASSSALSGRTTQSSNLSSPLKDDEQTLTQGRRVRQRTGHHTPRKATDVDKEELERAAQELAVPEEIAVELLE</sequence>
<name>A0A139A5T5_GONPJ</name>
<feature type="compositionally biased region" description="Basic and acidic residues" evidence="1">
    <location>
        <begin position="9"/>
        <end position="22"/>
    </location>
</feature>
<proteinExistence type="predicted"/>
<feature type="region of interest" description="Disordered" evidence="1">
    <location>
        <begin position="1"/>
        <end position="105"/>
    </location>
</feature>
<dbReference type="Proteomes" id="UP000070544">
    <property type="component" value="Unassembled WGS sequence"/>
</dbReference>